<dbReference type="InterPro" id="IPR009042">
    <property type="entry name" value="RNA_pol_sigma70_r1_2"/>
</dbReference>
<dbReference type="InterPro" id="IPR013324">
    <property type="entry name" value="RNA_pol_sigma_r3/r4-like"/>
</dbReference>
<dbReference type="InterPro" id="IPR014284">
    <property type="entry name" value="RNA_pol_sigma-70_dom"/>
</dbReference>
<dbReference type="InterPro" id="IPR000943">
    <property type="entry name" value="RNA_pol_sigma70"/>
</dbReference>
<proteinExistence type="inferred from homology"/>
<dbReference type="InterPro" id="IPR050813">
    <property type="entry name" value="Sigma-70_Factor"/>
</dbReference>
<evidence type="ECO:0000256" key="6">
    <source>
        <dbReference type="ARBA" id="ARBA00023125"/>
    </source>
</evidence>
<evidence type="ECO:0000313" key="11">
    <source>
        <dbReference type="Proteomes" id="UP000515291"/>
    </source>
</evidence>
<evidence type="ECO:0000256" key="8">
    <source>
        <dbReference type="NCBIfam" id="TIGR02392"/>
    </source>
</evidence>
<feature type="domain" description="RNA polymerase sigma-70" evidence="9">
    <location>
        <begin position="76"/>
        <end position="89"/>
    </location>
</feature>
<dbReference type="NCBIfam" id="TIGR02392">
    <property type="entry name" value="rpoH_proteo"/>
    <property type="match status" value="1"/>
</dbReference>
<dbReference type="RefSeq" id="WP_184511662.1">
    <property type="nucleotide sequence ID" value="NZ_CP050292.1"/>
</dbReference>
<evidence type="ECO:0000256" key="5">
    <source>
        <dbReference type="ARBA" id="ARBA00023082"/>
    </source>
</evidence>
<dbReference type="CDD" id="cd06171">
    <property type="entry name" value="Sigma70_r4"/>
    <property type="match status" value="1"/>
</dbReference>
<evidence type="ECO:0000259" key="9">
    <source>
        <dbReference type="PROSITE" id="PS00715"/>
    </source>
</evidence>
<dbReference type="Pfam" id="PF04545">
    <property type="entry name" value="Sigma70_r4"/>
    <property type="match status" value="1"/>
</dbReference>
<evidence type="ECO:0000313" key="10">
    <source>
        <dbReference type="EMBL" id="QND72759.1"/>
    </source>
</evidence>
<dbReference type="PIRSF" id="PIRSF000770">
    <property type="entry name" value="RNA_pol_sigma-SigE/K"/>
    <property type="match status" value="1"/>
</dbReference>
<dbReference type="InterPro" id="IPR007627">
    <property type="entry name" value="RNA_pol_sigma70_r2"/>
</dbReference>
<dbReference type="Gene3D" id="1.20.120.1810">
    <property type="match status" value="1"/>
</dbReference>
<dbReference type="PANTHER" id="PTHR30376:SF3">
    <property type="entry name" value="RNA POLYMERASE SIGMA FACTOR RPOH"/>
    <property type="match status" value="1"/>
</dbReference>
<dbReference type="Gene3D" id="1.20.140.160">
    <property type="match status" value="1"/>
</dbReference>
<dbReference type="AlphaFoldDB" id="A0A7G6U177"/>
<comment type="similarity">
    <text evidence="1">Belongs to the sigma-70 factor family.</text>
</comment>
<dbReference type="EMBL" id="CP050292">
    <property type="protein sequence ID" value="QND72759.1"/>
    <property type="molecule type" value="Genomic_DNA"/>
</dbReference>
<keyword evidence="3" id="KW-0805">Transcription regulation</keyword>
<gene>
    <name evidence="10" type="primary">rpoH</name>
    <name evidence="10" type="ORF">HB776_17095</name>
</gene>
<dbReference type="SUPFAM" id="SSF88946">
    <property type="entry name" value="Sigma2 domain of RNA polymerase sigma factors"/>
    <property type="match status" value="1"/>
</dbReference>
<evidence type="ECO:0000256" key="3">
    <source>
        <dbReference type="ARBA" id="ARBA00023015"/>
    </source>
</evidence>
<sequence>MTQFALPALAAGEGFTNYLTAIKQFPLLKPEEELAYARRLREHGDRNAAYHLVTSHLRLVAKLAMRYRGYGLPIADVISEGNIGLMQAVKRFDPSKGFKLATYATWWIKATIQDYILRSWSIVQISAKSTQKRLFFNLRRLKSKIAALEEGDMQPDHVATIARRLNVPEREVIEMNRRFLGDMSLNAASRVDEEEGAEWQERLADPTSNFEDDVAERSELNWRRQILGQALAHLKPREQRIIEARWLSDTPLTLDDLAAELGVSRERVRQVEVRALEKARAYAALLAGDMGAK</sequence>
<reference evidence="11" key="1">
    <citation type="journal article" date="2020" name="Mol. Plant Microbe">
        <title>Rhizobial microsymbionts of the narrowly endemic Oxytropis species growing in Kamchatka are characterized by significant genetic diversity and possess a set of genes that are associated with T3SS and T6SS secretion systems and can affect the development of symbiosis.</title>
        <authorList>
            <person name="Safronova V."/>
            <person name="Guro P."/>
            <person name="Sazanova A."/>
            <person name="Kuznetsova I."/>
            <person name="Belimov A."/>
            <person name="Yakubov V."/>
            <person name="Chirak E."/>
            <person name="Afonin A."/>
            <person name="Gogolev Y."/>
            <person name="Andronov E."/>
            <person name="Tikhonovich I."/>
        </authorList>
    </citation>
    <scope>NUCLEOTIDE SEQUENCE [LARGE SCALE GENOMIC DNA]</scope>
    <source>
        <strain evidence="11">581</strain>
    </source>
</reference>
<evidence type="ECO:0000256" key="4">
    <source>
        <dbReference type="ARBA" id="ARBA00023016"/>
    </source>
</evidence>
<name>A0A7G6U177_9BRAD</name>
<keyword evidence="7" id="KW-0804">Transcription</keyword>
<dbReference type="NCBIfam" id="NF005143">
    <property type="entry name" value="PRK06596.1"/>
    <property type="match status" value="1"/>
</dbReference>
<dbReference type="KEGG" id="trb:HB776_17095"/>
<evidence type="ECO:0000256" key="7">
    <source>
        <dbReference type="ARBA" id="ARBA00023163"/>
    </source>
</evidence>
<dbReference type="Pfam" id="PF00140">
    <property type="entry name" value="Sigma70_r1_2"/>
    <property type="match status" value="1"/>
</dbReference>
<organism evidence="10 11">
    <name type="scientific">Tardiphaga robiniae</name>
    <dbReference type="NCBI Taxonomy" id="943830"/>
    <lineage>
        <taxon>Bacteria</taxon>
        <taxon>Pseudomonadati</taxon>
        <taxon>Pseudomonadota</taxon>
        <taxon>Alphaproteobacteria</taxon>
        <taxon>Hyphomicrobiales</taxon>
        <taxon>Nitrobacteraceae</taxon>
        <taxon>Tardiphaga</taxon>
    </lineage>
</organism>
<dbReference type="InterPro" id="IPR007630">
    <property type="entry name" value="RNA_pol_sigma70_r4"/>
</dbReference>
<keyword evidence="6" id="KW-0238">DNA-binding</keyword>
<dbReference type="PANTHER" id="PTHR30376">
    <property type="entry name" value="SIGMA FACTOR RPOH HEAT SHOCK RELATED"/>
    <property type="match status" value="1"/>
</dbReference>
<dbReference type="PROSITE" id="PS00715">
    <property type="entry name" value="SIGMA70_1"/>
    <property type="match status" value="1"/>
</dbReference>
<dbReference type="Pfam" id="PF04542">
    <property type="entry name" value="Sigma70_r2"/>
    <property type="match status" value="1"/>
</dbReference>
<keyword evidence="5" id="KW-0731">Sigma factor</keyword>
<protein>
    <recommendedName>
        <fullName evidence="8">RNA polymerase sigma factor RpoH</fullName>
    </recommendedName>
</protein>
<dbReference type="GO" id="GO:0006352">
    <property type="term" value="P:DNA-templated transcription initiation"/>
    <property type="evidence" value="ECO:0007669"/>
    <property type="project" value="UniProtKB-UniRule"/>
</dbReference>
<dbReference type="InterPro" id="IPR012759">
    <property type="entry name" value="RNA_pol_sigma_RpoH_proteobac"/>
</dbReference>
<dbReference type="GO" id="GO:0016987">
    <property type="term" value="F:sigma factor activity"/>
    <property type="evidence" value="ECO:0007669"/>
    <property type="project" value="UniProtKB-UniRule"/>
</dbReference>
<dbReference type="SUPFAM" id="SSF88659">
    <property type="entry name" value="Sigma3 and sigma4 domains of RNA polymerase sigma factors"/>
    <property type="match status" value="1"/>
</dbReference>
<evidence type="ECO:0000256" key="1">
    <source>
        <dbReference type="ARBA" id="ARBA00007788"/>
    </source>
</evidence>
<keyword evidence="4" id="KW-0346">Stress response</keyword>
<accession>A0A7G6U177</accession>
<dbReference type="NCBIfam" id="TIGR02937">
    <property type="entry name" value="sigma70-ECF"/>
    <property type="match status" value="1"/>
</dbReference>
<evidence type="ECO:0000256" key="2">
    <source>
        <dbReference type="ARBA" id="ARBA00022490"/>
    </source>
</evidence>
<dbReference type="InterPro" id="IPR013325">
    <property type="entry name" value="RNA_pol_sigma_r2"/>
</dbReference>
<keyword evidence="2" id="KW-0963">Cytoplasm</keyword>
<dbReference type="Proteomes" id="UP000515291">
    <property type="component" value="Chromosome"/>
</dbReference>
<dbReference type="GO" id="GO:0003677">
    <property type="term" value="F:DNA binding"/>
    <property type="evidence" value="ECO:0007669"/>
    <property type="project" value="UniProtKB-KW"/>
</dbReference>
<dbReference type="PRINTS" id="PR00046">
    <property type="entry name" value="SIGMA70FCT"/>
</dbReference>